<proteinExistence type="predicted"/>
<accession>A0AAX3LXM8</accession>
<dbReference type="Proteomes" id="UP001220509">
    <property type="component" value="Chromosome"/>
</dbReference>
<dbReference type="InterPro" id="IPR002810">
    <property type="entry name" value="NfeD-like_C"/>
</dbReference>
<dbReference type="Pfam" id="PF01957">
    <property type="entry name" value="NfeD"/>
    <property type="match status" value="1"/>
</dbReference>
<feature type="domain" description="NfeD-like C-terminal" evidence="6">
    <location>
        <begin position="405"/>
        <end position="459"/>
    </location>
</feature>
<dbReference type="EMBL" id="CP117416">
    <property type="protein sequence ID" value="WCT54620.1"/>
    <property type="molecule type" value="Genomic_DNA"/>
</dbReference>
<keyword evidence="3 5" id="KW-1133">Transmembrane helix</keyword>
<keyword evidence="10" id="KW-1185">Reference proteome</keyword>
<comment type="subcellular location">
    <subcellularLocation>
        <location evidence="1">Membrane</location>
        <topology evidence="1">Multi-pass membrane protein</topology>
    </subcellularLocation>
</comment>
<dbReference type="Gene3D" id="3.90.226.10">
    <property type="entry name" value="2-enoyl-CoA Hydratase, Chain A, domain 1"/>
    <property type="match status" value="1"/>
</dbReference>
<evidence type="ECO:0000256" key="1">
    <source>
        <dbReference type="ARBA" id="ARBA00004141"/>
    </source>
</evidence>
<dbReference type="PANTHER" id="PTHR33507:SF3">
    <property type="entry name" value="INNER MEMBRANE PROTEIN YBBJ"/>
    <property type="match status" value="1"/>
</dbReference>
<dbReference type="SUPFAM" id="SSF52096">
    <property type="entry name" value="ClpP/crotonase"/>
    <property type="match status" value="1"/>
</dbReference>
<protein>
    <submittedName>
        <fullName evidence="9">NfeD family protein</fullName>
    </submittedName>
</protein>
<evidence type="ECO:0000256" key="2">
    <source>
        <dbReference type="ARBA" id="ARBA00022692"/>
    </source>
</evidence>
<evidence type="ECO:0000256" key="4">
    <source>
        <dbReference type="ARBA" id="ARBA00023136"/>
    </source>
</evidence>
<dbReference type="KEGG" id="pka:PQ456_15635"/>
<feature type="transmembrane region" description="Helical" evidence="5">
    <location>
        <begin position="356"/>
        <end position="377"/>
    </location>
</feature>
<dbReference type="InterPro" id="IPR056738">
    <property type="entry name" value="NfeD1b_N"/>
</dbReference>
<dbReference type="Pfam" id="PF24961">
    <property type="entry name" value="NfeD_membrane"/>
    <property type="match status" value="1"/>
</dbReference>
<evidence type="ECO:0000256" key="5">
    <source>
        <dbReference type="SAM" id="Phobius"/>
    </source>
</evidence>
<dbReference type="InterPro" id="IPR056739">
    <property type="entry name" value="NfeD_membrane"/>
</dbReference>
<keyword evidence="2 5" id="KW-0812">Transmembrane</keyword>
<dbReference type="CDD" id="cd07021">
    <property type="entry name" value="Clp_protease_NfeD_like"/>
    <property type="match status" value="1"/>
</dbReference>
<feature type="transmembrane region" description="Helical" evidence="5">
    <location>
        <begin position="282"/>
        <end position="299"/>
    </location>
</feature>
<dbReference type="InterPro" id="IPR012340">
    <property type="entry name" value="NA-bd_OB-fold"/>
</dbReference>
<feature type="transmembrane region" description="Helical" evidence="5">
    <location>
        <begin position="255"/>
        <end position="275"/>
    </location>
</feature>
<evidence type="ECO:0000313" key="10">
    <source>
        <dbReference type="Proteomes" id="UP001220509"/>
    </source>
</evidence>
<reference evidence="9 10" key="1">
    <citation type="submission" date="2023-02" db="EMBL/GenBank/DDBJ databases">
        <title>Genome sequence of Paenibacillus kyungheensis KACC 18744.</title>
        <authorList>
            <person name="Kim S."/>
            <person name="Heo J."/>
            <person name="Kwon S.-W."/>
        </authorList>
    </citation>
    <scope>NUCLEOTIDE SEQUENCE [LARGE SCALE GENOMIC DNA]</scope>
    <source>
        <strain evidence="9 10">KACC 18744</strain>
    </source>
</reference>
<organism evidence="9 10">
    <name type="scientific">Paenibacillus kyungheensis</name>
    <dbReference type="NCBI Taxonomy" id="1452732"/>
    <lineage>
        <taxon>Bacteria</taxon>
        <taxon>Bacillati</taxon>
        <taxon>Bacillota</taxon>
        <taxon>Bacilli</taxon>
        <taxon>Bacillales</taxon>
        <taxon>Paenibacillaceae</taxon>
        <taxon>Paenibacillus</taxon>
    </lineage>
</organism>
<name>A0AAX3LXM8_9BACL</name>
<sequence>MNQSLDQMVRIKRRLTLLLLGSLMAMLVVAGIYPQTTQAASAPATSNNDGSVYVIPIDRQIESGLQKFLARGFEEAKQAKASWIVLEMNTPGGELQAAGDIGAMVRNSDVPVAVFVQDKAASAGSYIALNADKIFMQPGSTIGAAAIVDGQGNPIDNPKQVAYWKSEMRAAAQLHNRNADIADGMTDVNMVVPMPEINKTKEKGQIISLSSNEALKVGFADDILASTNAVVAELGHSPADIVQVQPSAGENIARVLTNPIVTTLLLFIGIAGIAIEIIIPGFGIPGIVGIVAFALYFFGSYAAGFSGSTTWLLFLGGLILLVLELFIPSFGILGILGSASLITGVVKAAYDTSDALLSLGIAFASAAVVVTLIAILLKERGVWNRFILKEQLSSEQSFMSRLTREQFLGKEGTSVTPLRPSGTVMIEGERIDVVTQGNFIANDRPIRVKQVDGSRIIVEEIIQEPSSLDAHLIKE</sequence>
<evidence type="ECO:0000313" key="9">
    <source>
        <dbReference type="EMBL" id="WCT54620.1"/>
    </source>
</evidence>
<evidence type="ECO:0000256" key="3">
    <source>
        <dbReference type="ARBA" id="ARBA00022989"/>
    </source>
</evidence>
<keyword evidence="4 5" id="KW-0472">Membrane</keyword>
<dbReference type="Pfam" id="PF25145">
    <property type="entry name" value="NfeD1b_N"/>
    <property type="match status" value="1"/>
</dbReference>
<gene>
    <name evidence="9" type="ORF">PQ456_15635</name>
</gene>
<feature type="domain" description="NfeD1b N-terminal" evidence="8">
    <location>
        <begin position="52"/>
        <end position="243"/>
    </location>
</feature>
<dbReference type="InterPro" id="IPR029045">
    <property type="entry name" value="ClpP/crotonase-like_dom_sf"/>
</dbReference>
<feature type="domain" description="NfeD integral membrane" evidence="7">
    <location>
        <begin position="261"/>
        <end position="376"/>
    </location>
</feature>
<dbReference type="AlphaFoldDB" id="A0AAX3LXM8"/>
<evidence type="ECO:0000259" key="7">
    <source>
        <dbReference type="Pfam" id="PF24961"/>
    </source>
</evidence>
<dbReference type="InterPro" id="IPR052165">
    <property type="entry name" value="Membrane_assoc_protease"/>
</dbReference>
<dbReference type="Gene3D" id="2.40.50.140">
    <property type="entry name" value="Nucleic acid-binding proteins"/>
    <property type="match status" value="1"/>
</dbReference>
<dbReference type="GO" id="GO:0005886">
    <property type="term" value="C:plasma membrane"/>
    <property type="evidence" value="ECO:0007669"/>
    <property type="project" value="TreeGrafter"/>
</dbReference>
<dbReference type="RefSeq" id="WP_273613116.1">
    <property type="nucleotide sequence ID" value="NZ_CP117416.1"/>
</dbReference>
<evidence type="ECO:0000259" key="6">
    <source>
        <dbReference type="Pfam" id="PF01957"/>
    </source>
</evidence>
<evidence type="ECO:0000259" key="8">
    <source>
        <dbReference type="Pfam" id="PF25145"/>
    </source>
</evidence>
<dbReference type="PANTHER" id="PTHR33507">
    <property type="entry name" value="INNER MEMBRANE PROTEIN YBBJ"/>
    <property type="match status" value="1"/>
</dbReference>